<comment type="caution">
    <text evidence="8">The sequence shown here is derived from an EMBL/GenBank/DDBJ whole genome shotgun (WGS) entry which is preliminary data.</text>
</comment>
<evidence type="ECO:0000256" key="2">
    <source>
        <dbReference type="ARBA" id="ARBA00023002"/>
    </source>
</evidence>
<reference evidence="9" key="1">
    <citation type="journal article" date="2019" name="Int. J. Syst. Evol. Microbiol.">
        <title>The Global Catalogue of Microorganisms (GCM) 10K type strain sequencing project: providing services to taxonomists for standard genome sequencing and annotation.</title>
        <authorList>
            <consortium name="The Broad Institute Genomics Platform"/>
            <consortium name="The Broad Institute Genome Sequencing Center for Infectious Disease"/>
            <person name="Wu L."/>
            <person name="Ma J."/>
        </authorList>
    </citation>
    <scope>NUCLEOTIDE SEQUENCE [LARGE SCALE GENOMIC DNA]</scope>
    <source>
        <strain evidence="9">JCM 3325</strain>
    </source>
</reference>
<protein>
    <recommendedName>
        <fullName evidence="3">aldehyde dehydrogenase (NAD(+))</fullName>
        <ecNumber evidence="3">1.2.1.3</ecNumber>
    </recommendedName>
</protein>
<dbReference type="PROSITE" id="PS00070">
    <property type="entry name" value="ALDEHYDE_DEHYDR_CYS"/>
    <property type="match status" value="1"/>
</dbReference>
<evidence type="ECO:0000313" key="8">
    <source>
        <dbReference type="EMBL" id="GAA2403829.1"/>
    </source>
</evidence>
<keyword evidence="2 6" id="KW-0560">Oxidoreductase</keyword>
<evidence type="ECO:0000256" key="1">
    <source>
        <dbReference type="ARBA" id="ARBA00009986"/>
    </source>
</evidence>
<dbReference type="InterPro" id="IPR015590">
    <property type="entry name" value="Aldehyde_DH_dom"/>
</dbReference>
<feature type="domain" description="Aldehyde dehydrogenase" evidence="7">
    <location>
        <begin position="22"/>
        <end position="480"/>
    </location>
</feature>
<gene>
    <name evidence="8" type="ORF">GCM10010191_09340</name>
</gene>
<evidence type="ECO:0000256" key="6">
    <source>
        <dbReference type="RuleBase" id="RU003345"/>
    </source>
</evidence>
<sequence>MSRAAAVRADLRLLIDGQAVRGEGEPLHVVNPATEDECAVVAGASPEQVAAAVEAAAAAFGEGPWGSPEERAGALERLADGIERRHRELVEAIVTEVGSPVALAESLQVAVPAAHLRHYAKLALEDRTERLPPDPGPPGSASIVAYRPVGVVAAIAAYNYPLLLAVHKLGAALAAGCTAVLLPSPRTPIATLLFGEAVRAAGLPAGVVNVLAGGAEAARALTEHPRVDKIAFTGSEAVGTQVMRQAAAGTRGVVLELGGKSAALIAPDADLAAVVPGIHFRYARNGGQACAAPTRLLVPESAWDDFAAISEAAYRDLRVGDPWSADVTVGPMISAAHRDRVERFVADAVAGGARIIAGGGRPPVERGWFTNPVLLAGAAPGSPVAQEEIFGPVAVAFPYRDLDEAVALANGTRYGLHAYVYTADTESGVALAARLRSGSVSVNGGGAFRPDAPMGGFGASGVGRELGRWGVHEYLEPQHVQWAR</sequence>
<dbReference type="RefSeq" id="WP_344587182.1">
    <property type="nucleotide sequence ID" value="NZ_BAAARW010000003.1"/>
</dbReference>
<comment type="catalytic activity">
    <reaction evidence="4">
        <text>an aldehyde + NAD(+) + H2O = a carboxylate + NADH + 2 H(+)</text>
        <dbReference type="Rhea" id="RHEA:16185"/>
        <dbReference type="ChEBI" id="CHEBI:15377"/>
        <dbReference type="ChEBI" id="CHEBI:15378"/>
        <dbReference type="ChEBI" id="CHEBI:17478"/>
        <dbReference type="ChEBI" id="CHEBI:29067"/>
        <dbReference type="ChEBI" id="CHEBI:57540"/>
        <dbReference type="ChEBI" id="CHEBI:57945"/>
        <dbReference type="EC" id="1.2.1.3"/>
    </reaction>
</comment>
<dbReference type="Pfam" id="PF00171">
    <property type="entry name" value="Aldedh"/>
    <property type="match status" value="1"/>
</dbReference>
<dbReference type="InterPro" id="IPR029510">
    <property type="entry name" value="Ald_DH_CS_GLU"/>
</dbReference>
<dbReference type="InterPro" id="IPR016162">
    <property type="entry name" value="Ald_DH_N"/>
</dbReference>
<evidence type="ECO:0000259" key="7">
    <source>
        <dbReference type="Pfam" id="PF00171"/>
    </source>
</evidence>
<proteinExistence type="inferred from homology"/>
<dbReference type="InterPro" id="IPR016161">
    <property type="entry name" value="Ald_DH/histidinol_DH"/>
</dbReference>
<dbReference type="Gene3D" id="3.40.605.10">
    <property type="entry name" value="Aldehyde Dehydrogenase, Chain A, domain 1"/>
    <property type="match status" value="1"/>
</dbReference>
<dbReference type="Proteomes" id="UP001501231">
    <property type="component" value="Unassembled WGS sequence"/>
</dbReference>
<dbReference type="PROSITE" id="PS00687">
    <property type="entry name" value="ALDEHYDE_DEHYDR_GLU"/>
    <property type="match status" value="1"/>
</dbReference>
<dbReference type="Gene3D" id="3.40.309.10">
    <property type="entry name" value="Aldehyde Dehydrogenase, Chain A, domain 2"/>
    <property type="match status" value="1"/>
</dbReference>
<feature type="active site" evidence="5">
    <location>
        <position position="256"/>
    </location>
</feature>
<organism evidence="8 9">
    <name type="scientific">Actinomadura vinacea</name>
    <dbReference type="NCBI Taxonomy" id="115336"/>
    <lineage>
        <taxon>Bacteria</taxon>
        <taxon>Bacillati</taxon>
        <taxon>Actinomycetota</taxon>
        <taxon>Actinomycetes</taxon>
        <taxon>Streptosporangiales</taxon>
        <taxon>Thermomonosporaceae</taxon>
        <taxon>Actinomadura</taxon>
    </lineage>
</organism>
<evidence type="ECO:0000256" key="5">
    <source>
        <dbReference type="PROSITE-ProRule" id="PRU10007"/>
    </source>
</evidence>
<dbReference type="PANTHER" id="PTHR42804:SF1">
    <property type="entry name" value="ALDEHYDE DEHYDROGENASE-RELATED"/>
    <property type="match status" value="1"/>
</dbReference>
<name>A0ABP5VHY3_9ACTN</name>
<comment type="similarity">
    <text evidence="1 6">Belongs to the aldehyde dehydrogenase family.</text>
</comment>
<keyword evidence="9" id="KW-1185">Reference proteome</keyword>
<dbReference type="EMBL" id="BAAARW010000003">
    <property type="protein sequence ID" value="GAA2403829.1"/>
    <property type="molecule type" value="Genomic_DNA"/>
</dbReference>
<dbReference type="InterPro" id="IPR016163">
    <property type="entry name" value="Ald_DH_C"/>
</dbReference>
<evidence type="ECO:0000256" key="4">
    <source>
        <dbReference type="ARBA" id="ARBA00049194"/>
    </source>
</evidence>
<evidence type="ECO:0000256" key="3">
    <source>
        <dbReference type="ARBA" id="ARBA00024226"/>
    </source>
</evidence>
<evidence type="ECO:0000313" key="9">
    <source>
        <dbReference type="Proteomes" id="UP001501231"/>
    </source>
</evidence>
<dbReference type="SUPFAM" id="SSF53720">
    <property type="entry name" value="ALDH-like"/>
    <property type="match status" value="1"/>
</dbReference>
<dbReference type="EC" id="1.2.1.3" evidence="3"/>
<dbReference type="PANTHER" id="PTHR42804">
    <property type="entry name" value="ALDEHYDE DEHYDROGENASE"/>
    <property type="match status" value="1"/>
</dbReference>
<dbReference type="InterPro" id="IPR016160">
    <property type="entry name" value="Ald_DH_CS_CYS"/>
</dbReference>
<accession>A0ABP5VHY3</accession>